<keyword evidence="1" id="KW-1133">Transmembrane helix</keyword>
<dbReference type="Pfam" id="PF12730">
    <property type="entry name" value="ABC2_membrane_4"/>
    <property type="match status" value="1"/>
</dbReference>
<keyword evidence="1" id="KW-0812">Transmembrane</keyword>
<gene>
    <name evidence="2" type="ORF">FB561_5487</name>
</gene>
<proteinExistence type="predicted"/>
<comment type="caution">
    <text evidence="2">The sequence shown here is derived from an EMBL/GenBank/DDBJ whole genome shotgun (WGS) entry which is preliminary data.</text>
</comment>
<feature type="transmembrane region" description="Helical" evidence="1">
    <location>
        <begin position="35"/>
        <end position="54"/>
    </location>
</feature>
<accession>A0A561C073</accession>
<evidence type="ECO:0000313" key="2">
    <source>
        <dbReference type="EMBL" id="TWD84312.1"/>
    </source>
</evidence>
<dbReference type="EMBL" id="VIVK01000001">
    <property type="protein sequence ID" value="TWD84312.1"/>
    <property type="molecule type" value="Genomic_DNA"/>
</dbReference>
<feature type="transmembrane region" description="Helical" evidence="1">
    <location>
        <begin position="165"/>
        <end position="186"/>
    </location>
</feature>
<keyword evidence="1" id="KW-0472">Membrane</keyword>
<keyword evidence="3" id="KW-1185">Reference proteome</keyword>
<dbReference type="AlphaFoldDB" id="A0A561C073"/>
<evidence type="ECO:0000313" key="3">
    <source>
        <dbReference type="Proteomes" id="UP000318380"/>
    </source>
</evidence>
<reference evidence="2 3" key="1">
    <citation type="submission" date="2019-06" db="EMBL/GenBank/DDBJ databases">
        <title>Sequencing the genomes of 1000 actinobacteria strains.</title>
        <authorList>
            <person name="Klenk H.-P."/>
        </authorList>
    </citation>
    <scope>NUCLEOTIDE SEQUENCE [LARGE SCALE GENOMIC DNA]</scope>
    <source>
        <strain evidence="2 3">DSM 24683</strain>
    </source>
</reference>
<feature type="transmembrane region" description="Helical" evidence="1">
    <location>
        <begin position="74"/>
        <end position="98"/>
    </location>
</feature>
<protein>
    <submittedName>
        <fullName evidence="2">ABC-2 family transporter</fullName>
    </submittedName>
</protein>
<dbReference type="OrthoDB" id="5188656at2"/>
<dbReference type="Proteomes" id="UP000318380">
    <property type="component" value="Unassembled WGS sequence"/>
</dbReference>
<feature type="transmembrane region" description="Helical" evidence="1">
    <location>
        <begin position="241"/>
        <end position="262"/>
    </location>
</feature>
<organism evidence="2 3">
    <name type="scientific">Kribbella amoyensis</name>
    <dbReference type="NCBI Taxonomy" id="996641"/>
    <lineage>
        <taxon>Bacteria</taxon>
        <taxon>Bacillati</taxon>
        <taxon>Actinomycetota</taxon>
        <taxon>Actinomycetes</taxon>
        <taxon>Propionibacteriales</taxon>
        <taxon>Kribbellaceae</taxon>
        <taxon>Kribbella</taxon>
    </lineage>
</organism>
<sequence>MSTATLTVRPRSSLTRLRDSVGAESTKLWSVRSTWLNLVAAALMTALLGVQYGFSTAYDQTHLPPGELAETTQVGAIAVNVVLIVQVLVAAFAMLPITSEYATGSIRSTLQWTPVRRDVVAGKAIVLAPVLFGYGLLVGLIAAVAGGLTAGQWADWDLAELVKDLVAIAAYTTLAGLFTAGIAFVIRTTAGTLTAAFLLLLVLPLMLSQSSLRPLMWLAALLPGGAGQGLLSGSTDPVPPVVSLLVLAAWAIGGLVLGLKVLGRRDA</sequence>
<dbReference type="RefSeq" id="WP_145811494.1">
    <property type="nucleotide sequence ID" value="NZ_VIVK01000001.1"/>
</dbReference>
<evidence type="ECO:0000256" key="1">
    <source>
        <dbReference type="SAM" id="Phobius"/>
    </source>
</evidence>
<feature type="transmembrane region" description="Helical" evidence="1">
    <location>
        <begin position="193"/>
        <end position="212"/>
    </location>
</feature>
<name>A0A561C073_9ACTN</name>
<feature type="transmembrane region" description="Helical" evidence="1">
    <location>
        <begin position="119"/>
        <end position="145"/>
    </location>
</feature>